<evidence type="ECO:0000256" key="3">
    <source>
        <dbReference type="ARBA" id="ARBA00023163"/>
    </source>
</evidence>
<dbReference type="InterPro" id="IPR009057">
    <property type="entry name" value="Homeodomain-like_sf"/>
</dbReference>
<dbReference type="PANTHER" id="PTHR46796:SF6">
    <property type="entry name" value="ARAC SUBFAMILY"/>
    <property type="match status" value="1"/>
</dbReference>
<keyword evidence="6" id="KW-1185">Reference proteome</keyword>
<keyword evidence="3" id="KW-0804">Transcription</keyword>
<dbReference type="SUPFAM" id="SSF46689">
    <property type="entry name" value="Homeodomain-like"/>
    <property type="match status" value="1"/>
</dbReference>
<dbReference type="PRINTS" id="PR00032">
    <property type="entry name" value="HTHARAC"/>
</dbReference>
<feature type="domain" description="HTH araC/xylS-type" evidence="4">
    <location>
        <begin position="233"/>
        <end position="336"/>
    </location>
</feature>
<accession>A0A0M6Z6W2</accession>
<dbReference type="InterPro" id="IPR018060">
    <property type="entry name" value="HTH_AraC"/>
</dbReference>
<keyword evidence="1" id="KW-0805">Transcription regulation</keyword>
<dbReference type="GO" id="GO:0043565">
    <property type="term" value="F:sequence-specific DNA binding"/>
    <property type="evidence" value="ECO:0007669"/>
    <property type="project" value="InterPro"/>
</dbReference>
<dbReference type="Pfam" id="PF12833">
    <property type="entry name" value="HTH_18"/>
    <property type="match status" value="1"/>
</dbReference>
<keyword evidence="2" id="KW-0238">DNA-binding</keyword>
<evidence type="ECO:0000259" key="4">
    <source>
        <dbReference type="PROSITE" id="PS01124"/>
    </source>
</evidence>
<dbReference type="Pfam" id="PF14525">
    <property type="entry name" value="AraC_binding_2"/>
    <property type="match status" value="1"/>
</dbReference>
<dbReference type="STRING" id="311410.LA5095_01283"/>
<evidence type="ECO:0000313" key="5">
    <source>
        <dbReference type="EMBL" id="CTQ70477.1"/>
    </source>
</evidence>
<dbReference type="Proteomes" id="UP000049983">
    <property type="component" value="Unassembled WGS sequence"/>
</dbReference>
<evidence type="ECO:0000256" key="1">
    <source>
        <dbReference type="ARBA" id="ARBA00023015"/>
    </source>
</evidence>
<gene>
    <name evidence="5" type="primary">feaR</name>
    <name evidence="5" type="ORF">LA5096_02538</name>
</gene>
<dbReference type="InterPro" id="IPR050204">
    <property type="entry name" value="AraC_XylS_family_regulators"/>
</dbReference>
<dbReference type="PROSITE" id="PS01124">
    <property type="entry name" value="HTH_ARAC_FAMILY_2"/>
    <property type="match status" value="1"/>
</dbReference>
<dbReference type="GO" id="GO:0003700">
    <property type="term" value="F:DNA-binding transcription factor activity"/>
    <property type="evidence" value="ECO:0007669"/>
    <property type="project" value="InterPro"/>
</dbReference>
<evidence type="ECO:0000256" key="2">
    <source>
        <dbReference type="ARBA" id="ARBA00023125"/>
    </source>
</evidence>
<sequence>MSNLDGIRPCSEPVDRMRPEKVDLANSPLVRTRARAQSVDELTSNIRNVCGDFEIEPADVSTGRVIGDVSTISVSRFETAIVSLNAKRVLRDKRMIRRDPGEHLFLVVQDKGNCWIHQNETSVQLTPGDMYLVDSAHSSEFVYNGVDARQVSIHLPREEMLHRFGRVCTGGIAIDRGDPLFLAMRAVLTKIFSDDISVAPHHGEAFLSILGAYFHSVEHQEALRDRTSKGVLSRALSLIDRHAMDPDFGPQRLAELLQVSPRTLQRQFGMLGEPVGRRLLAVRLETARARLNAGDESSGRNTIAAVAYESGFNDLSYFYRAFRERFGMPPGDIRKKVSL</sequence>
<protein>
    <submittedName>
        <fullName evidence="5">Transcriptional activator FeaR</fullName>
    </submittedName>
</protein>
<evidence type="ECO:0000313" key="6">
    <source>
        <dbReference type="Proteomes" id="UP000049983"/>
    </source>
</evidence>
<name>A0A0M6Z6W2_9HYPH</name>
<proteinExistence type="predicted"/>
<dbReference type="AlphaFoldDB" id="A0A0M6Z6W2"/>
<organism evidence="5 6">
    <name type="scientific">Roseibium album</name>
    <dbReference type="NCBI Taxonomy" id="311410"/>
    <lineage>
        <taxon>Bacteria</taxon>
        <taxon>Pseudomonadati</taxon>
        <taxon>Pseudomonadota</taxon>
        <taxon>Alphaproteobacteria</taxon>
        <taxon>Hyphomicrobiales</taxon>
        <taxon>Stappiaceae</taxon>
        <taxon>Roseibium</taxon>
    </lineage>
</organism>
<dbReference type="Gene3D" id="1.10.10.60">
    <property type="entry name" value="Homeodomain-like"/>
    <property type="match status" value="1"/>
</dbReference>
<dbReference type="InterPro" id="IPR020449">
    <property type="entry name" value="Tscrpt_reg_AraC-type_HTH"/>
</dbReference>
<dbReference type="SMART" id="SM00342">
    <property type="entry name" value="HTH_ARAC"/>
    <property type="match status" value="1"/>
</dbReference>
<dbReference type="InterPro" id="IPR035418">
    <property type="entry name" value="AraC-bd_2"/>
</dbReference>
<reference evidence="6" key="1">
    <citation type="submission" date="2015-07" db="EMBL/GenBank/DDBJ databases">
        <authorList>
            <person name="Rodrigo-Torres Lidia"/>
            <person name="Arahal R.David."/>
        </authorList>
    </citation>
    <scope>NUCLEOTIDE SEQUENCE [LARGE SCALE GENOMIC DNA]</scope>
    <source>
        <strain evidence="6">CECT 5096</strain>
    </source>
</reference>
<dbReference type="EMBL" id="CXWC01000010">
    <property type="protein sequence ID" value="CTQ70477.1"/>
    <property type="molecule type" value="Genomic_DNA"/>
</dbReference>
<dbReference type="PANTHER" id="PTHR46796">
    <property type="entry name" value="HTH-TYPE TRANSCRIPTIONAL ACTIVATOR RHAS-RELATED"/>
    <property type="match status" value="1"/>
</dbReference>